<feature type="compositionally biased region" description="Acidic residues" evidence="6">
    <location>
        <begin position="121"/>
        <end position="135"/>
    </location>
</feature>
<feature type="compositionally biased region" description="Basic and acidic residues" evidence="6">
    <location>
        <begin position="327"/>
        <end position="337"/>
    </location>
</feature>
<dbReference type="InterPro" id="IPR008610">
    <property type="entry name" value="Ebp2"/>
</dbReference>
<dbReference type="PANTHER" id="PTHR13028:SF0">
    <property type="entry name" value="RRNA-PROCESSING PROTEIN EBP2-RELATED"/>
    <property type="match status" value="1"/>
</dbReference>
<evidence type="ECO:0008006" key="9">
    <source>
        <dbReference type="Google" id="ProtNLM"/>
    </source>
</evidence>
<feature type="region of interest" description="Disordered" evidence="6">
    <location>
        <begin position="1"/>
        <end position="135"/>
    </location>
</feature>
<dbReference type="STRING" id="1442371.A0A0D2KC70"/>
<dbReference type="GO" id="GO:0005730">
    <property type="term" value="C:nucleolus"/>
    <property type="evidence" value="ECO:0007669"/>
    <property type="project" value="UniProtKB-SubCell"/>
</dbReference>
<accession>A0A0D2KC70</accession>
<dbReference type="GO" id="GO:0030687">
    <property type="term" value="C:preribosome, large subunit precursor"/>
    <property type="evidence" value="ECO:0007669"/>
    <property type="project" value="TreeGrafter"/>
</dbReference>
<evidence type="ECO:0000256" key="4">
    <source>
        <dbReference type="ARBA" id="ARBA00023054"/>
    </source>
</evidence>
<dbReference type="VEuPathDB" id="FungiDB:Z520_00449"/>
<evidence type="ECO:0000313" key="8">
    <source>
        <dbReference type="Proteomes" id="UP000053411"/>
    </source>
</evidence>
<dbReference type="Proteomes" id="UP000053411">
    <property type="component" value="Unassembled WGS sequence"/>
</dbReference>
<feature type="compositionally biased region" description="Basic and acidic residues" evidence="6">
    <location>
        <begin position="12"/>
        <end position="25"/>
    </location>
</feature>
<keyword evidence="4" id="KW-0175">Coiled coil</keyword>
<evidence type="ECO:0000256" key="6">
    <source>
        <dbReference type="SAM" id="MobiDB-lite"/>
    </source>
</evidence>
<proteinExistence type="inferred from homology"/>
<dbReference type="AlphaFoldDB" id="A0A0D2KC70"/>
<dbReference type="GeneID" id="27706195"/>
<evidence type="ECO:0000256" key="3">
    <source>
        <dbReference type="ARBA" id="ARBA00022517"/>
    </source>
</evidence>
<dbReference type="PANTHER" id="PTHR13028">
    <property type="entry name" value="RRNA PROCESSING PROTEIN EBNA1-BINDING PROTEIN-RELATED"/>
    <property type="match status" value="1"/>
</dbReference>
<organism evidence="7 8">
    <name type="scientific">Fonsecaea multimorphosa CBS 102226</name>
    <dbReference type="NCBI Taxonomy" id="1442371"/>
    <lineage>
        <taxon>Eukaryota</taxon>
        <taxon>Fungi</taxon>
        <taxon>Dikarya</taxon>
        <taxon>Ascomycota</taxon>
        <taxon>Pezizomycotina</taxon>
        <taxon>Eurotiomycetes</taxon>
        <taxon>Chaetothyriomycetidae</taxon>
        <taxon>Chaetothyriales</taxon>
        <taxon>Herpotrichiellaceae</taxon>
        <taxon>Fonsecaea</taxon>
    </lineage>
</organism>
<dbReference type="GO" id="GO:0042273">
    <property type="term" value="P:ribosomal large subunit biogenesis"/>
    <property type="evidence" value="ECO:0007669"/>
    <property type="project" value="TreeGrafter"/>
</dbReference>
<sequence length="404" mass="44626">MPKKSKLLAALDAHRGRDYQAEKRKAQVKAAEKRKRQKLETARQEDDDGEEVTNGEAKDGSHQTPQNDDFAGFAEEDNGVDSKADARDQNGAAVNAIDNGDTAAPTIPQPAQPVDASASEAENESDVPISDLEDSDLEDTIPYQKMTINNGPALLAACNRISIIKHPKSTPFHHHNSLISDLPPTSQSVPDPNDDLTRELEFYRIARTAVVTARDLLLSEKIPFTRPADYFAEMVKSDEHMGRVKQKMYDEAANKRAAEEARKLRDAKKFGKAVQVAKEQERAREKRNTLDKIKELKRKRKGTDTGKVTEGNLDDELFQNIDVENPAAKDRSGRDRGALGGTGPSPKRQRRDQKYGFGGKKRHAKSGDAISSGDMRGFSASRMKGKGGKLKAKRPGKSKRMATR</sequence>
<feature type="compositionally biased region" description="Basic residues" evidence="6">
    <location>
        <begin position="383"/>
        <end position="404"/>
    </location>
</feature>
<comment type="similarity">
    <text evidence="2">Belongs to the EBP2 family.</text>
</comment>
<dbReference type="GO" id="GO:0006364">
    <property type="term" value="P:rRNA processing"/>
    <property type="evidence" value="ECO:0007669"/>
    <property type="project" value="TreeGrafter"/>
</dbReference>
<dbReference type="RefSeq" id="XP_016637880.1">
    <property type="nucleotide sequence ID" value="XM_016770970.1"/>
</dbReference>
<evidence type="ECO:0000256" key="1">
    <source>
        <dbReference type="ARBA" id="ARBA00004604"/>
    </source>
</evidence>
<gene>
    <name evidence="7" type="ORF">Z520_00449</name>
</gene>
<keyword evidence="3" id="KW-0690">Ribosome biogenesis</keyword>
<keyword evidence="8" id="KW-1185">Reference proteome</keyword>
<comment type="subcellular location">
    <subcellularLocation>
        <location evidence="1">Nucleus</location>
        <location evidence="1">Nucleolus</location>
    </subcellularLocation>
</comment>
<keyword evidence="5" id="KW-0539">Nucleus</keyword>
<feature type="region of interest" description="Disordered" evidence="6">
    <location>
        <begin position="325"/>
        <end position="404"/>
    </location>
</feature>
<dbReference type="EMBL" id="KN848062">
    <property type="protein sequence ID" value="KIY03758.1"/>
    <property type="molecule type" value="Genomic_DNA"/>
</dbReference>
<protein>
    <recommendedName>
        <fullName evidence="9">rRNA-processing protein EBP2</fullName>
    </recommendedName>
</protein>
<evidence type="ECO:0000313" key="7">
    <source>
        <dbReference type="EMBL" id="KIY03758.1"/>
    </source>
</evidence>
<dbReference type="GO" id="GO:0034399">
    <property type="term" value="C:nuclear periphery"/>
    <property type="evidence" value="ECO:0007669"/>
    <property type="project" value="TreeGrafter"/>
</dbReference>
<dbReference type="Pfam" id="PF05890">
    <property type="entry name" value="Ebp2"/>
    <property type="match status" value="1"/>
</dbReference>
<dbReference type="OrthoDB" id="443772at2759"/>
<name>A0A0D2KC70_9EURO</name>
<evidence type="ECO:0000256" key="5">
    <source>
        <dbReference type="ARBA" id="ARBA00023242"/>
    </source>
</evidence>
<evidence type="ECO:0000256" key="2">
    <source>
        <dbReference type="ARBA" id="ARBA00007336"/>
    </source>
</evidence>
<reference evidence="7 8" key="1">
    <citation type="submission" date="2015-01" db="EMBL/GenBank/DDBJ databases">
        <title>The Genome Sequence of Fonsecaea multimorphosa CBS 102226.</title>
        <authorList>
            <consortium name="The Broad Institute Genomics Platform"/>
            <person name="Cuomo C."/>
            <person name="de Hoog S."/>
            <person name="Gorbushina A."/>
            <person name="Stielow B."/>
            <person name="Teixiera M."/>
            <person name="Abouelleil A."/>
            <person name="Chapman S.B."/>
            <person name="Priest M."/>
            <person name="Young S.K."/>
            <person name="Wortman J."/>
            <person name="Nusbaum C."/>
            <person name="Birren B."/>
        </authorList>
    </citation>
    <scope>NUCLEOTIDE SEQUENCE [LARGE SCALE GENOMIC DNA]</scope>
    <source>
        <strain evidence="7 8">CBS 102226</strain>
    </source>
</reference>